<dbReference type="GO" id="GO:0015074">
    <property type="term" value="P:DNA integration"/>
    <property type="evidence" value="ECO:0007669"/>
    <property type="project" value="InterPro"/>
</dbReference>
<evidence type="ECO:0000313" key="3">
    <source>
        <dbReference type="Proteomes" id="UP000265040"/>
    </source>
</evidence>
<dbReference type="GeneTree" id="ENSGT01000000215515"/>
<evidence type="ECO:0000313" key="2">
    <source>
        <dbReference type="Ensembl" id="ENSATEP00000075572.1"/>
    </source>
</evidence>
<name>A0AAQ6IP39_ANATE</name>
<dbReference type="GO" id="GO:0006313">
    <property type="term" value="P:DNA transposition"/>
    <property type="evidence" value="ECO:0007669"/>
    <property type="project" value="InterPro"/>
</dbReference>
<protein>
    <recommendedName>
        <fullName evidence="1">Transposase Tc1-like domain-containing protein</fullName>
    </recommendedName>
</protein>
<reference evidence="2" key="3">
    <citation type="submission" date="2025-09" db="UniProtKB">
        <authorList>
            <consortium name="Ensembl"/>
        </authorList>
    </citation>
    <scope>IDENTIFICATION</scope>
</reference>
<dbReference type="GO" id="GO:0003677">
    <property type="term" value="F:DNA binding"/>
    <property type="evidence" value="ECO:0007669"/>
    <property type="project" value="InterPro"/>
</dbReference>
<proteinExistence type="predicted"/>
<dbReference type="Pfam" id="PF01498">
    <property type="entry name" value="HTH_Tnp_Tc3_2"/>
    <property type="match status" value="1"/>
</dbReference>
<dbReference type="Ensembl" id="ENSATET00000077909.1">
    <property type="protein sequence ID" value="ENSATEP00000075572.1"/>
    <property type="gene ID" value="ENSATEG00000031412.1"/>
</dbReference>
<accession>A0AAQ6IP39</accession>
<dbReference type="InterPro" id="IPR036397">
    <property type="entry name" value="RNaseH_sf"/>
</dbReference>
<sequence length="143" mass="15977">MHEEQEDLVNDLKAAGTTVTKKTIANTLCCEGLKSCSAYKAPLLKKAHVRVKFAKEHLNDSEENWVKVLWSDETKLGLFGIIGTHCVWRSNAAFDPKNTIPTIKHIGRNIMLHKVAMDQALRSWASPSLSQAIEHGPWMSIQA</sequence>
<reference evidence="2 3" key="1">
    <citation type="submission" date="2021-04" db="EMBL/GenBank/DDBJ databases">
        <authorList>
            <consortium name="Wellcome Sanger Institute Data Sharing"/>
        </authorList>
    </citation>
    <scope>NUCLEOTIDE SEQUENCE [LARGE SCALE GENOMIC DNA]</scope>
</reference>
<keyword evidence="3" id="KW-1185">Reference proteome</keyword>
<feature type="domain" description="Transposase Tc1-like" evidence="1">
    <location>
        <begin position="6"/>
        <end position="59"/>
    </location>
</feature>
<organism evidence="2 3">
    <name type="scientific">Anabas testudineus</name>
    <name type="common">Climbing perch</name>
    <name type="synonym">Anthias testudineus</name>
    <dbReference type="NCBI Taxonomy" id="64144"/>
    <lineage>
        <taxon>Eukaryota</taxon>
        <taxon>Metazoa</taxon>
        <taxon>Chordata</taxon>
        <taxon>Craniata</taxon>
        <taxon>Vertebrata</taxon>
        <taxon>Euteleostomi</taxon>
        <taxon>Actinopterygii</taxon>
        <taxon>Neopterygii</taxon>
        <taxon>Teleostei</taxon>
        <taxon>Neoteleostei</taxon>
        <taxon>Acanthomorphata</taxon>
        <taxon>Anabantaria</taxon>
        <taxon>Anabantiformes</taxon>
        <taxon>Anabantoidei</taxon>
        <taxon>Anabantidae</taxon>
        <taxon>Anabas</taxon>
    </lineage>
</organism>
<dbReference type="AlphaFoldDB" id="A0AAQ6IP39"/>
<evidence type="ECO:0000259" key="1">
    <source>
        <dbReference type="Pfam" id="PF01498"/>
    </source>
</evidence>
<dbReference type="Proteomes" id="UP000265040">
    <property type="component" value="Chromosome 6"/>
</dbReference>
<reference evidence="2" key="2">
    <citation type="submission" date="2025-08" db="UniProtKB">
        <authorList>
            <consortium name="Ensembl"/>
        </authorList>
    </citation>
    <scope>IDENTIFICATION</scope>
</reference>
<dbReference type="Gene3D" id="3.30.420.10">
    <property type="entry name" value="Ribonuclease H-like superfamily/Ribonuclease H"/>
    <property type="match status" value="1"/>
</dbReference>
<dbReference type="InterPro" id="IPR002492">
    <property type="entry name" value="Transposase_Tc1-like"/>
</dbReference>